<reference evidence="2" key="1">
    <citation type="submission" date="2021-02" db="EMBL/GenBank/DDBJ databases">
        <authorList>
            <person name="Nowell W R."/>
        </authorList>
    </citation>
    <scope>NUCLEOTIDE SEQUENCE</scope>
</reference>
<accession>A0A8S3B1N4</accession>
<organism evidence="2 3">
    <name type="scientific">Rotaria magnacalcarata</name>
    <dbReference type="NCBI Taxonomy" id="392030"/>
    <lineage>
        <taxon>Eukaryota</taxon>
        <taxon>Metazoa</taxon>
        <taxon>Spiralia</taxon>
        <taxon>Gnathifera</taxon>
        <taxon>Rotifera</taxon>
        <taxon>Eurotatoria</taxon>
        <taxon>Bdelloidea</taxon>
        <taxon>Philodinida</taxon>
        <taxon>Philodinidae</taxon>
        <taxon>Rotaria</taxon>
    </lineage>
</organism>
<proteinExistence type="predicted"/>
<comment type="caution">
    <text evidence="2">The sequence shown here is derived from an EMBL/GenBank/DDBJ whole genome shotgun (WGS) entry which is preliminary data.</text>
</comment>
<gene>
    <name evidence="2" type="ORF">GIL414_LOCUS44458</name>
</gene>
<evidence type="ECO:0000313" key="2">
    <source>
        <dbReference type="EMBL" id="CAF4735107.1"/>
    </source>
</evidence>
<feature type="non-terminal residue" evidence="2">
    <location>
        <position position="1"/>
    </location>
</feature>
<dbReference type="AlphaFoldDB" id="A0A8S3B1N4"/>
<feature type="coiled-coil region" evidence="1">
    <location>
        <begin position="27"/>
        <end position="75"/>
    </location>
</feature>
<dbReference type="Proteomes" id="UP000681720">
    <property type="component" value="Unassembled WGS sequence"/>
</dbReference>
<feature type="coiled-coil region" evidence="1">
    <location>
        <begin position="233"/>
        <end position="267"/>
    </location>
</feature>
<protein>
    <submittedName>
        <fullName evidence="2">Uncharacterized protein</fullName>
    </submittedName>
</protein>
<evidence type="ECO:0000313" key="3">
    <source>
        <dbReference type="Proteomes" id="UP000681720"/>
    </source>
</evidence>
<dbReference type="EMBL" id="CAJOBJ010134190">
    <property type="protein sequence ID" value="CAF4735107.1"/>
    <property type="molecule type" value="Genomic_DNA"/>
</dbReference>
<name>A0A8S3B1N4_9BILA</name>
<keyword evidence="1" id="KW-0175">Coiled coil</keyword>
<feature type="coiled-coil region" evidence="1">
    <location>
        <begin position="109"/>
        <end position="204"/>
    </location>
</feature>
<sequence length="293" mass="35652">RLKQMENNYKYQQSTNETVVEEMGKRLVDFHSNVQHLQQVKQKLEEDKIQLTKKNEQLQLQVQELTNRQRHIDRNNADKIQRYDNEIKSINLRCESTVDLLRKENDILKSKSRKTIDDLETKLLKITEQFHEIEKAFELKTNEQQLSYHNKMKQCENDYEKIILALKQELKEQNKKYILSIHHNEQIQNELRQLKHKITIDLENQIQEMNDRTHETEQMLMNKLKFEYEQANHRDQEKLREKFNKEIQDIKRKYEQIVEKNEETVNNDLKKLDQASVDTKRTHEIEKQQVCLQ</sequence>
<evidence type="ECO:0000256" key="1">
    <source>
        <dbReference type="SAM" id="Coils"/>
    </source>
</evidence>